<name>A0A4U5MIR8_STECR</name>
<proteinExistence type="predicted"/>
<keyword evidence="3" id="KW-1185">Reference proteome</keyword>
<dbReference type="Pfam" id="PF07245">
    <property type="entry name" value="Phlebovirus_G2"/>
    <property type="match status" value="1"/>
</dbReference>
<reference evidence="2 3" key="1">
    <citation type="journal article" date="2015" name="Genome Biol.">
        <title>Comparative genomics of Steinernema reveals deeply conserved gene regulatory networks.</title>
        <authorList>
            <person name="Dillman A.R."/>
            <person name="Macchietto M."/>
            <person name="Porter C.F."/>
            <person name="Rogers A."/>
            <person name="Williams B."/>
            <person name="Antoshechkin I."/>
            <person name="Lee M.M."/>
            <person name="Goodwin Z."/>
            <person name="Lu X."/>
            <person name="Lewis E.E."/>
            <person name="Goodrich-Blair H."/>
            <person name="Stock S.P."/>
            <person name="Adams B.J."/>
            <person name="Sternberg P.W."/>
            <person name="Mortazavi A."/>
        </authorList>
    </citation>
    <scope>NUCLEOTIDE SEQUENCE [LARGE SCALE GENOMIC DNA]</scope>
    <source>
        <strain evidence="2 3">ALL</strain>
    </source>
</reference>
<organism evidence="2 3">
    <name type="scientific">Steinernema carpocapsae</name>
    <name type="common">Entomopathogenic nematode</name>
    <dbReference type="NCBI Taxonomy" id="34508"/>
    <lineage>
        <taxon>Eukaryota</taxon>
        <taxon>Metazoa</taxon>
        <taxon>Ecdysozoa</taxon>
        <taxon>Nematoda</taxon>
        <taxon>Chromadorea</taxon>
        <taxon>Rhabditida</taxon>
        <taxon>Tylenchina</taxon>
        <taxon>Panagrolaimomorpha</taxon>
        <taxon>Strongyloidoidea</taxon>
        <taxon>Steinernematidae</taxon>
        <taxon>Steinernema</taxon>
    </lineage>
</organism>
<dbReference type="EMBL" id="AZBU02000007">
    <property type="protein sequence ID" value="TKR69269.1"/>
    <property type="molecule type" value="Genomic_DNA"/>
</dbReference>
<accession>A0A4U5MIR8</accession>
<evidence type="ECO:0000259" key="1">
    <source>
        <dbReference type="Pfam" id="PF07245"/>
    </source>
</evidence>
<gene>
    <name evidence="2" type="ORF">L596_021450</name>
</gene>
<sequence>MCSNTTCATLSVTDHLSEVSNEANSWPGFNYCSESCGCFACGCFFCSPGCLFYRIFAKPTTPMVYSVVTCPSWSLSVPATITLRLQDHSPNATSLTLHPGHPITSSEAVSVTLASESLPPLPFLSSTFVIETSGSRATIIGSSEQGHLIPGTVGQLQCSSLAAATNFNCSFSPTACHCRPATNTMNCDCSEGSLEELFEADHRRLPLTYGGHFIEFSDNIITVDIKRSSTKLHIELLNVTTAASHHHLDALFLPPP</sequence>
<dbReference type="OrthoDB" id="5877595at2759"/>
<dbReference type="InterPro" id="IPR009878">
    <property type="entry name" value="Phlebovirus_G2_fusion"/>
</dbReference>
<evidence type="ECO:0000313" key="2">
    <source>
        <dbReference type="EMBL" id="TKR69269.1"/>
    </source>
</evidence>
<protein>
    <recommendedName>
        <fullName evidence="1">Phlebovirus glycoprotein G2 fusion domain-containing protein</fullName>
    </recommendedName>
</protein>
<reference evidence="2 3" key="2">
    <citation type="journal article" date="2019" name="G3 (Bethesda)">
        <title>Hybrid Assembly of the Genome of the Entomopathogenic Nematode Steinernema carpocapsae Identifies the X-Chromosome.</title>
        <authorList>
            <person name="Serra L."/>
            <person name="Macchietto M."/>
            <person name="Macias-Munoz A."/>
            <person name="McGill C.J."/>
            <person name="Rodriguez I.M."/>
            <person name="Rodriguez B."/>
            <person name="Murad R."/>
            <person name="Mortazavi A."/>
        </authorList>
    </citation>
    <scope>NUCLEOTIDE SEQUENCE [LARGE SCALE GENOMIC DNA]</scope>
    <source>
        <strain evidence="2 3">ALL</strain>
    </source>
</reference>
<evidence type="ECO:0000313" key="3">
    <source>
        <dbReference type="Proteomes" id="UP000298663"/>
    </source>
</evidence>
<dbReference type="Proteomes" id="UP000298663">
    <property type="component" value="Unassembled WGS sequence"/>
</dbReference>
<dbReference type="AlphaFoldDB" id="A0A4U5MIR8"/>
<dbReference type="STRING" id="34508.A0A4U5MIR8"/>
<feature type="domain" description="Phlebovirus glycoprotein G2 fusion" evidence="1">
    <location>
        <begin position="2"/>
        <end position="230"/>
    </location>
</feature>
<comment type="caution">
    <text evidence="2">The sequence shown here is derived from an EMBL/GenBank/DDBJ whole genome shotgun (WGS) entry which is preliminary data.</text>
</comment>